<dbReference type="InterPro" id="IPR038377">
    <property type="entry name" value="Na/Glc_symporter_sf"/>
</dbReference>
<comment type="caution">
    <text evidence="8">The sequence shown here is derived from an EMBL/GenBank/DDBJ whole genome shotgun (WGS) entry which is preliminary data.</text>
</comment>
<comment type="similarity">
    <text evidence="2 6">Belongs to the sodium:solute symporter (SSF) (TC 2.A.21) family.</text>
</comment>
<keyword evidence="9" id="KW-1185">Reference proteome</keyword>
<gene>
    <name evidence="8" type="ORF">C7I55_11310</name>
</gene>
<evidence type="ECO:0000313" key="8">
    <source>
        <dbReference type="EMBL" id="PSJ40861.1"/>
    </source>
</evidence>
<sequence>MQLATIDIVVLIAYAIGIFALAQYVSREKAGHQKDTSDYFLASKSLPWWAIGASLIAANISAEQIVGMSGSGYVIGLAIASYEWMAALTLLIVGKFFLPIFLRNGIYTMPQFLEQRFGRNIRTLMAIFWLALYVFVNLTSIIWLGSIAVNRVAGVNQDVAIVGLGAFALLYQLKGGLKAVALTDIVQVTLLVMGGLLVSGITLNEIGGEAGIIGGFSTLLQRLPEHFDMILSPESPHYKELPGISVLIGGMWIANLSYWGFNQYIIQRALAAKNIAEAQKGVVFAAYLKLLMPLIVVVPGIAAVILAPGLEKPDQAYPTMLSYLPAGILGLVFSALVAAIIASTASKINSIATIFTLDLYAKFKRAPGAPVPEGDVADGTVSTKDPAQAERERELVLVGRIAAAVSVVIAILVARPLLGKSDQAFQFIQEFTGFFTPGIVVMFMLGLFWKRATEGGAIAAAVASVLLSFLGKTLLPDLPFMDRMGLVFLASLALAVVVSLLTPHRADKNIIVTRDVSYATTASFNIASIGVVVILIALYGTYW</sequence>
<name>A0A2P7QSC1_9SPHN</name>
<feature type="transmembrane region" description="Helical" evidence="7">
    <location>
        <begin position="522"/>
        <end position="542"/>
    </location>
</feature>
<dbReference type="InterPro" id="IPR001734">
    <property type="entry name" value="Na/solute_symporter"/>
</dbReference>
<evidence type="ECO:0000256" key="4">
    <source>
        <dbReference type="ARBA" id="ARBA00022989"/>
    </source>
</evidence>
<keyword evidence="4 7" id="KW-1133">Transmembrane helix</keyword>
<feature type="transmembrane region" description="Helical" evidence="7">
    <location>
        <begin position="241"/>
        <end position="261"/>
    </location>
</feature>
<dbReference type="Proteomes" id="UP000241167">
    <property type="component" value="Unassembled WGS sequence"/>
</dbReference>
<feature type="transmembrane region" description="Helical" evidence="7">
    <location>
        <begin position="320"/>
        <end position="342"/>
    </location>
</feature>
<feature type="transmembrane region" description="Helical" evidence="7">
    <location>
        <begin position="481"/>
        <end position="501"/>
    </location>
</feature>
<dbReference type="PANTHER" id="PTHR11819">
    <property type="entry name" value="SOLUTE CARRIER FAMILY 5"/>
    <property type="match status" value="1"/>
</dbReference>
<feature type="transmembrane region" description="Helical" evidence="7">
    <location>
        <begin position="123"/>
        <end position="149"/>
    </location>
</feature>
<dbReference type="CDD" id="cd10325">
    <property type="entry name" value="SLC5sbd_vSGLT"/>
    <property type="match status" value="1"/>
</dbReference>
<feature type="transmembrane region" description="Helical" evidence="7">
    <location>
        <begin position="155"/>
        <end position="173"/>
    </location>
</feature>
<evidence type="ECO:0000256" key="3">
    <source>
        <dbReference type="ARBA" id="ARBA00022692"/>
    </source>
</evidence>
<dbReference type="GO" id="GO:0005886">
    <property type="term" value="C:plasma membrane"/>
    <property type="evidence" value="ECO:0007669"/>
    <property type="project" value="TreeGrafter"/>
</dbReference>
<protein>
    <submittedName>
        <fullName evidence="8">Sodium transporter</fullName>
    </submittedName>
</protein>
<feature type="transmembrane region" description="Helical" evidence="7">
    <location>
        <begin position="6"/>
        <end position="25"/>
    </location>
</feature>
<dbReference type="AlphaFoldDB" id="A0A2P7QSC1"/>
<feature type="transmembrane region" description="Helical" evidence="7">
    <location>
        <begin position="185"/>
        <end position="203"/>
    </location>
</feature>
<dbReference type="PROSITE" id="PS50283">
    <property type="entry name" value="NA_SOLUT_SYMP_3"/>
    <property type="match status" value="1"/>
</dbReference>
<dbReference type="PANTHER" id="PTHR11819:SF195">
    <property type="entry name" value="SODIUM_GLUCOSE COTRANSPORTER 4"/>
    <property type="match status" value="1"/>
</dbReference>
<evidence type="ECO:0000256" key="7">
    <source>
        <dbReference type="SAM" id="Phobius"/>
    </source>
</evidence>
<accession>A0A2P7QSC1</accession>
<dbReference type="RefSeq" id="WP_106513014.1">
    <property type="nucleotide sequence ID" value="NZ_PXYI01000003.1"/>
</dbReference>
<feature type="transmembrane region" description="Helical" evidence="7">
    <location>
        <begin position="424"/>
        <end position="449"/>
    </location>
</feature>
<feature type="transmembrane region" description="Helical" evidence="7">
    <location>
        <begin position="456"/>
        <end position="475"/>
    </location>
</feature>
<reference evidence="8 9" key="1">
    <citation type="submission" date="2018-03" db="EMBL/GenBank/DDBJ databases">
        <title>The draft genome of Sphingosinicella sp. GL-C-18.</title>
        <authorList>
            <person name="Liu L."/>
            <person name="Li L."/>
            <person name="Liang L."/>
            <person name="Zhang X."/>
            <person name="Wang T."/>
        </authorList>
    </citation>
    <scope>NUCLEOTIDE SEQUENCE [LARGE SCALE GENOMIC DNA]</scope>
    <source>
        <strain evidence="8 9">GL-C-18</strain>
    </source>
</reference>
<evidence type="ECO:0000256" key="2">
    <source>
        <dbReference type="ARBA" id="ARBA00006434"/>
    </source>
</evidence>
<keyword evidence="3 7" id="KW-0812">Transmembrane</keyword>
<evidence type="ECO:0000256" key="1">
    <source>
        <dbReference type="ARBA" id="ARBA00004141"/>
    </source>
</evidence>
<evidence type="ECO:0000313" key="9">
    <source>
        <dbReference type="Proteomes" id="UP000241167"/>
    </source>
</evidence>
<proteinExistence type="inferred from homology"/>
<dbReference type="EMBL" id="PXYI01000003">
    <property type="protein sequence ID" value="PSJ40861.1"/>
    <property type="molecule type" value="Genomic_DNA"/>
</dbReference>
<evidence type="ECO:0000256" key="6">
    <source>
        <dbReference type="RuleBase" id="RU362091"/>
    </source>
</evidence>
<evidence type="ECO:0000256" key="5">
    <source>
        <dbReference type="ARBA" id="ARBA00023136"/>
    </source>
</evidence>
<dbReference type="NCBIfam" id="TIGR00813">
    <property type="entry name" value="sss"/>
    <property type="match status" value="1"/>
</dbReference>
<keyword evidence="5 7" id="KW-0472">Membrane</keyword>
<organism evidence="8 9">
    <name type="scientific">Allosphingosinicella deserti</name>
    <dbReference type="NCBI Taxonomy" id="2116704"/>
    <lineage>
        <taxon>Bacteria</taxon>
        <taxon>Pseudomonadati</taxon>
        <taxon>Pseudomonadota</taxon>
        <taxon>Alphaproteobacteria</taxon>
        <taxon>Sphingomonadales</taxon>
        <taxon>Sphingomonadaceae</taxon>
        <taxon>Allosphingosinicella</taxon>
    </lineage>
</organism>
<feature type="transmembrane region" description="Helical" evidence="7">
    <location>
        <begin position="46"/>
        <end position="62"/>
    </location>
</feature>
<feature type="transmembrane region" description="Helical" evidence="7">
    <location>
        <begin position="397"/>
        <end position="418"/>
    </location>
</feature>
<dbReference type="GO" id="GO:0005412">
    <property type="term" value="F:D-glucose:sodium symporter activity"/>
    <property type="evidence" value="ECO:0007669"/>
    <property type="project" value="TreeGrafter"/>
</dbReference>
<dbReference type="OrthoDB" id="9814523at2"/>
<comment type="subcellular location">
    <subcellularLocation>
        <location evidence="1">Membrane</location>
        <topology evidence="1">Multi-pass membrane protein</topology>
    </subcellularLocation>
</comment>
<dbReference type="Gene3D" id="1.20.1730.10">
    <property type="entry name" value="Sodium/glucose cotransporter"/>
    <property type="match status" value="1"/>
</dbReference>
<dbReference type="Pfam" id="PF00474">
    <property type="entry name" value="SSF"/>
    <property type="match status" value="2"/>
</dbReference>
<feature type="transmembrane region" description="Helical" evidence="7">
    <location>
        <begin position="282"/>
        <end position="308"/>
    </location>
</feature>
<feature type="transmembrane region" description="Helical" evidence="7">
    <location>
        <begin position="82"/>
        <end position="102"/>
    </location>
</feature>